<feature type="compositionally biased region" description="Low complexity" evidence="1">
    <location>
        <begin position="148"/>
        <end position="157"/>
    </location>
</feature>
<sequence length="282" mass="30012">MKRRLSQATPSALPVLSTGSGLNSLTATPKTSSPAVMRFKHASSQIPSFLPLSAKTTLVAEKDKPIVDADASTATSIPQAGPDFGMLQASTTPSVIAATRLPRRSSLKHAAKRSLSKTTTLTLTSATPPRKPYTRRDTALPRHNSGTLRSRLPARSSPAPPSRTLQLHLPQPTTPVSALTKPSLVPDRPSKKTRVLQERNANDADADAATGAGGVHSLPDPTALRRPPKFPVPHARGVVGEWLVDLRRRGHLGGRRGLGSGQCGLAPERVELVCRARREQHG</sequence>
<dbReference type="EMBL" id="SEOQ01001206">
    <property type="protein sequence ID" value="TFY53071.1"/>
    <property type="molecule type" value="Genomic_DNA"/>
</dbReference>
<gene>
    <name evidence="2" type="ORF">EVG20_g10281</name>
</gene>
<feature type="region of interest" description="Disordered" evidence="1">
    <location>
        <begin position="105"/>
        <end position="231"/>
    </location>
</feature>
<evidence type="ECO:0000313" key="3">
    <source>
        <dbReference type="Proteomes" id="UP000298327"/>
    </source>
</evidence>
<name>A0A4Y9XV90_9AGAM</name>
<protein>
    <submittedName>
        <fullName evidence="2">Uncharacterized protein</fullName>
    </submittedName>
</protein>
<accession>A0A4Y9XV90</accession>
<evidence type="ECO:0000256" key="1">
    <source>
        <dbReference type="SAM" id="MobiDB-lite"/>
    </source>
</evidence>
<evidence type="ECO:0000313" key="2">
    <source>
        <dbReference type="EMBL" id="TFY53071.1"/>
    </source>
</evidence>
<dbReference type="AlphaFoldDB" id="A0A4Y9XV90"/>
<dbReference type="Proteomes" id="UP000298327">
    <property type="component" value="Unassembled WGS sequence"/>
</dbReference>
<feature type="compositionally biased region" description="Basic residues" evidence="1">
    <location>
        <begin position="105"/>
        <end position="115"/>
    </location>
</feature>
<comment type="caution">
    <text evidence="2">The sequence shown here is derived from an EMBL/GenBank/DDBJ whole genome shotgun (WGS) entry which is preliminary data.</text>
</comment>
<feature type="compositionally biased region" description="Low complexity" evidence="1">
    <location>
        <begin position="116"/>
        <end position="128"/>
    </location>
</feature>
<feature type="region of interest" description="Disordered" evidence="1">
    <location>
        <begin position="1"/>
        <end position="32"/>
    </location>
</feature>
<reference evidence="2 3" key="1">
    <citation type="submission" date="2019-02" db="EMBL/GenBank/DDBJ databases">
        <title>Genome sequencing of the rare red list fungi Dentipellis fragilis.</title>
        <authorList>
            <person name="Buettner E."/>
            <person name="Kellner H."/>
        </authorList>
    </citation>
    <scope>NUCLEOTIDE SEQUENCE [LARGE SCALE GENOMIC DNA]</scope>
    <source>
        <strain evidence="2 3">DSM 105465</strain>
    </source>
</reference>
<feature type="compositionally biased region" description="Polar residues" evidence="1">
    <location>
        <begin position="1"/>
        <end position="10"/>
    </location>
</feature>
<keyword evidence="3" id="KW-1185">Reference proteome</keyword>
<proteinExistence type="predicted"/>
<feature type="compositionally biased region" description="Polar residues" evidence="1">
    <location>
        <begin position="17"/>
        <end position="32"/>
    </location>
</feature>
<organism evidence="2 3">
    <name type="scientific">Dentipellis fragilis</name>
    <dbReference type="NCBI Taxonomy" id="205917"/>
    <lineage>
        <taxon>Eukaryota</taxon>
        <taxon>Fungi</taxon>
        <taxon>Dikarya</taxon>
        <taxon>Basidiomycota</taxon>
        <taxon>Agaricomycotina</taxon>
        <taxon>Agaricomycetes</taxon>
        <taxon>Russulales</taxon>
        <taxon>Hericiaceae</taxon>
        <taxon>Dentipellis</taxon>
    </lineage>
</organism>